<dbReference type="GO" id="GO:0016301">
    <property type="term" value="F:kinase activity"/>
    <property type="evidence" value="ECO:0007669"/>
    <property type="project" value="UniProtKB-KW"/>
</dbReference>
<evidence type="ECO:0000259" key="16">
    <source>
        <dbReference type="Pfam" id="PF19292"/>
    </source>
</evidence>
<evidence type="ECO:0000256" key="12">
    <source>
        <dbReference type="ARBA" id="ARBA00023289"/>
    </source>
</evidence>
<dbReference type="InterPro" id="IPR008734">
    <property type="entry name" value="PHK_A/B_su"/>
</dbReference>
<evidence type="ECO:0000256" key="9">
    <source>
        <dbReference type="ARBA" id="ARBA00023136"/>
    </source>
</evidence>
<keyword evidence="9 14" id="KW-0472">Membrane</keyword>
<feature type="domain" description="GH15-like" evidence="15">
    <location>
        <begin position="8"/>
        <end position="914"/>
    </location>
</feature>
<dbReference type="InterPro" id="IPR012341">
    <property type="entry name" value="6hp_glycosidase-like_sf"/>
</dbReference>
<dbReference type="GO" id="GO:0005964">
    <property type="term" value="C:phosphorylase kinase complex"/>
    <property type="evidence" value="ECO:0007669"/>
    <property type="project" value="TreeGrafter"/>
</dbReference>
<dbReference type="Pfam" id="PF19292">
    <property type="entry name" value="KPBB_C"/>
    <property type="match status" value="1"/>
</dbReference>
<dbReference type="Gene3D" id="1.50.10.10">
    <property type="match status" value="1"/>
</dbReference>
<keyword evidence="12 13" id="KW-0636">Prenylation</keyword>
<protein>
    <recommendedName>
        <fullName evidence="14">Phosphorylase b kinase regulatory subunit</fullName>
    </recommendedName>
</protein>
<evidence type="ECO:0000256" key="1">
    <source>
        <dbReference type="ARBA" id="ARBA00002837"/>
    </source>
</evidence>
<evidence type="ECO:0000313" key="17">
    <source>
        <dbReference type="EMBL" id="JAP66409.1"/>
    </source>
</evidence>
<dbReference type="GO" id="GO:0005977">
    <property type="term" value="P:glycogen metabolic process"/>
    <property type="evidence" value="ECO:0007669"/>
    <property type="project" value="UniProtKB-UniPathway"/>
</dbReference>
<keyword evidence="5 14" id="KW-1003">Cell membrane</keyword>
<comment type="function">
    <text evidence="1">Phosphorylase b kinase catalyzes the phosphorylation of serine in certain substrates, including troponin I. The alpha chain may bind calmodulin.</text>
</comment>
<evidence type="ECO:0000256" key="10">
    <source>
        <dbReference type="ARBA" id="ARBA00023277"/>
    </source>
</evidence>
<evidence type="ECO:0000256" key="7">
    <source>
        <dbReference type="ARBA" id="ARBA00022600"/>
    </source>
</evidence>
<keyword evidence="17" id="KW-0418">Kinase</keyword>
<dbReference type="InterPro" id="IPR008928">
    <property type="entry name" value="6-hairpin_glycosidase_sf"/>
</dbReference>
<dbReference type="UniPathway" id="UPA00163"/>
<evidence type="ECO:0000256" key="6">
    <source>
        <dbReference type="ARBA" id="ARBA00022553"/>
    </source>
</evidence>
<feature type="lipid moiety-binding region" description="S-farnesyl cysteine" evidence="13">
    <location>
        <position position="1184"/>
    </location>
</feature>
<dbReference type="GO" id="GO:0005886">
    <property type="term" value="C:plasma membrane"/>
    <property type="evidence" value="ECO:0007669"/>
    <property type="project" value="UniProtKB-SubCell"/>
</dbReference>
<name>A0A131XH91_9ACAR</name>
<comment type="pathway">
    <text evidence="3 14">Glycan biosynthesis; glycogen metabolism.</text>
</comment>
<dbReference type="PANTHER" id="PTHR10749">
    <property type="entry name" value="PHOSPHORYLASE B KINASE REGULATORY SUBUNIT"/>
    <property type="match status" value="1"/>
</dbReference>
<comment type="subcellular location">
    <subcellularLocation>
        <location evidence="2 14">Cell membrane</location>
        <topology evidence="2 14">Lipid-anchor</topology>
        <orientation evidence="2 14">Cytoplasmic side</orientation>
    </subcellularLocation>
</comment>
<proteinExistence type="evidence at transcript level"/>
<evidence type="ECO:0000256" key="8">
    <source>
        <dbReference type="ARBA" id="ARBA00022860"/>
    </source>
</evidence>
<dbReference type="SUPFAM" id="SSF48208">
    <property type="entry name" value="Six-hairpin glycosidases"/>
    <property type="match status" value="1"/>
</dbReference>
<keyword evidence="6" id="KW-0597">Phosphoprotein</keyword>
<evidence type="ECO:0000256" key="2">
    <source>
        <dbReference type="ARBA" id="ARBA00004342"/>
    </source>
</evidence>
<keyword evidence="7 14" id="KW-0321">Glycogen metabolism</keyword>
<evidence type="ECO:0000256" key="3">
    <source>
        <dbReference type="ARBA" id="ARBA00005131"/>
    </source>
</evidence>
<comment type="similarity">
    <text evidence="4 14">Belongs to the phosphorylase b kinase regulatory chain family.</text>
</comment>
<feature type="domain" description="Phosphorylase b kinase regulatory subunit alpha/beta C-terminal" evidence="16">
    <location>
        <begin position="927"/>
        <end position="1164"/>
    </location>
</feature>
<keyword evidence="11 13" id="KW-0449">Lipoprotein</keyword>
<dbReference type="AlphaFoldDB" id="A0A131XH91"/>
<dbReference type="InterPro" id="IPR011613">
    <property type="entry name" value="GH15-like"/>
</dbReference>
<sequence length="1187" mass="134191">MRSRRNSGVRLDYYQRLVCRTILDHQDPVTGLIPSHKQDDHAWVRDNVYSILSVWALSMAYRKNADLDEDRAKTYELEQACIKMMRGLLLAMMRQKDKVEKFKQTQNPADSLHAKYSSQTTATVVGDREWGHLQLDATSLYLLILAQMTASGLQIVFNLDEVNFIQNLVFYIEATYCIPDYGIWERGDKTNHGLPELNSSSIGMAKAALQALDDLDLFGGKGGPFSVIHVLADEAQKCNAVLQSMLPRESNSKEVDAALLSVIGYPAFAVDDPELIAQTRKSILQKLKGKYGCKRFLRDGYKTAKEDPSRLYYESWELQHFENIECEWPLFLCYLVIDACFRGERLEVEEYSDALEQVLLRTEDGLKLVPEMYAVPADKVEAEYKNPHSQQRVHVGMTPFMWAQSLFIIGRLLQEGFIVPGELDPLNRRLASEKKPDVVVQVVVLAEDHIIQEKLMHHEIFVQTIQDVPDFEVLPARVLGHIYTYLGRSSKLGLSGRQSRDVGILSTSKMYLFKDSLLVFTPQFADQHRFYLASDTDLLIDTFKTEIAYLKSAWRMLGRPTVILPVSQDLLHNGKIPGEVIATIKKLKSGYTTGTRILLGTLEEFVSTSCIASLSFVGNQEEGHPERIPAELREYLNKEFTKKDVRRDSIFLRRQSIIGPPKSPSAFGSRGKLGVKGLVKRSRSIHVENFFSCDQPSSAKSEELLPTLSEDSYGGVGDTGSPAYDTDEEELCEMVDQPSSATTLGLSQLQLDKVSEKELLDLLEESDSLEEHGDILHCLVLNKGLKWDTELGDANRVVTVRHLLKELYEKAYKEHKWGLVRHVAGLLGKKVEDLAKAVTDLLVRQKQVTVGMPPMNEYTITRPQPAKQLRIIIYKAHGADKSAAMLTQELLVYLSMFIRTEPELFQEMLRLRVGLIIQVMVTELGRSLQCSADEASEYLLNMRPFEMKMLLRQILSGKEFVIFNSSDGIVSVQGSKINKHVLQHTMRDSIATSTKKQDETFDRQGQWIRRRRLDGALNRVPMGFYPRAWKLLERCVGLSIEGKVLSQHLTKEMTQGELKFALEFEHVLNCIPQPEYRQLMVEAIMVLTLLAEHNVVTFINKVISVDGLVQHAYKVFLEDQKLCNGDATLCCATDGVPKGQCNKVANLCQHFYDSAPSGCYGTMTYLIKAVAQTVEDLPNTNLDCTIS</sequence>
<keyword evidence="10 14" id="KW-0119">Carbohydrate metabolism</keyword>
<dbReference type="EMBL" id="GEFH01002172">
    <property type="protein sequence ID" value="JAP66409.1"/>
    <property type="molecule type" value="mRNA"/>
</dbReference>
<dbReference type="GO" id="GO:0005516">
    <property type="term" value="F:calmodulin binding"/>
    <property type="evidence" value="ECO:0007669"/>
    <property type="project" value="UniProtKB-KW"/>
</dbReference>
<evidence type="ECO:0000256" key="5">
    <source>
        <dbReference type="ARBA" id="ARBA00022475"/>
    </source>
</evidence>
<dbReference type="InterPro" id="IPR045583">
    <property type="entry name" value="KPBA/B_C"/>
</dbReference>
<evidence type="ECO:0000256" key="4">
    <source>
        <dbReference type="ARBA" id="ARBA00007128"/>
    </source>
</evidence>
<evidence type="ECO:0000259" key="15">
    <source>
        <dbReference type="Pfam" id="PF00723"/>
    </source>
</evidence>
<dbReference type="FunFam" id="1.50.10.10:FF:000004">
    <property type="entry name" value="Phosphorylase b kinase regulatory subunit"/>
    <property type="match status" value="1"/>
</dbReference>
<comment type="PTM">
    <text evidence="13">Although the final Cys may be farnesylated, the terminal tripeptide is probably not removed, and the C-terminus is not methylated.</text>
</comment>
<reference evidence="17" key="1">
    <citation type="journal article" date="2017" name="Ticks Tick Borne Dis.">
        <title>An insight into the sialome of Hyalomma excavatum.</title>
        <authorList>
            <person name="Ribeiro J.M."/>
            <person name="Slovak M."/>
            <person name="Francischetti I.M."/>
        </authorList>
    </citation>
    <scope>NUCLEOTIDE SEQUENCE</scope>
    <source>
        <strain evidence="17">Samish</strain>
        <tissue evidence="17">Salivary glands</tissue>
    </source>
</reference>
<dbReference type="Pfam" id="PF00723">
    <property type="entry name" value="Glyco_hydro_15"/>
    <property type="match status" value="1"/>
</dbReference>
<evidence type="ECO:0000256" key="11">
    <source>
        <dbReference type="ARBA" id="ARBA00023288"/>
    </source>
</evidence>
<dbReference type="PANTHER" id="PTHR10749:SF7">
    <property type="entry name" value="PHOSPHORYLASE B KINASE REGULATORY SUBUNIT ALPHA-RELATED"/>
    <property type="match status" value="1"/>
</dbReference>
<organism evidence="17">
    <name type="scientific">Hyalomma excavatum</name>
    <dbReference type="NCBI Taxonomy" id="257692"/>
    <lineage>
        <taxon>Eukaryota</taxon>
        <taxon>Metazoa</taxon>
        <taxon>Ecdysozoa</taxon>
        <taxon>Arthropoda</taxon>
        <taxon>Chelicerata</taxon>
        <taxon>Arachnida</taxon>
        <taxon>Acari</taxon>
        <taxon>Parasitiformes</taxon>
        <taxon>Ixodida</taxon>
        <taxon>Ixodoidea</taxon>
        <taxon>Ixodidae</taxon>
        <taxon>Hyalomminae</taxon>
        <taxon>Hyalomma</taxon>
    </lineage>
</organism>
<evidence type="ECO:0000256" key="14">
    <source>
        <dbReference type="RuleBase" id="RU364123"/>
    </source>
</evidence>
<keyword evidence="17" id="KW-0808">Transferase</keyword>
<accession>A0A131XH91</accession>
<evidence type="ECO:0000256" key="13">
    <source>
        <dbReference type="PIRSR" id="PIRSR608734-50"/>
    </source>
</evidence>
<keyword evidence="8 14" id="KW-0112">Calmodulin-binding</keyword>